<comment type="similarity">
    <text evidence="1">Belongs to the bacterial ribosomal protein bL9 family.</text>
</comment>
<feature type="compositionally biased region" description="Pro residues" evidence="4">
    <location>
        <begin position="545"/>
        <end position="554"/>
    </location>
</feature>
<feature type="domain" description="Ribosomal protein L9" evidence="5">
    <location>
        <begin position="437"/>
        <end position="475"/>
    </location>
</feature>
<accession>A0AAN6ZPK7</accession>
<dbReference type="InterPro" id="IPR020070">
    <property type="entry name" value="Ribosomal_bL9_N"/>
</dbReference>
<evidence type="ECO:0000256" key="4">
    <source>
        <dbReference type="SAM" id="MobiDB-lite"/>
    </source>
</evidence>
<dbReference type="Pfam" id="PF07247">
    <property type="entry name" value="AATase"/>
    <property type="match status" value="1"/>
</dbReference>
<evidence type="ECO:0000256" key="3">
    <source>
        <dbReference type="ARBA" id="ARBA00023274"/>
    </source>
</evidence>
<dbReference type="Gene3D" id="3.30.559.30">
    <property type="entry name" value="Nonribosomal peptide synthetase, condensation domain"/>
    <property type="match status" value="1"/>
</dbReference>
<keyword evidence="2" id="KW-0689">Ribosomal protein</keyword>
<dbReference type="Gene3D" id="3.30.559.10">
    <property type="entry name" value="Chloramphenicol acetyltransferase-like domain"/>
    <property type="match status" value="1"/>
</dbReference>
<dbReference type="InterPro" id="IPR023213">
    <property type="entry name" value="CAT-like_dom_sf"/>
</dbReference>
<protein>
    <recommendedName>
        <fullName evidence="5">Ribosomal protein L9 domain-containing protein</fullName>
    </recommendedName>
</protein>
<dbReference type="RefSeq" id="XP_062637992.1">
    <property type="nucleotide sequence ID" value="XM_062783513.1"/>
</dbReference>
<evidence type="ECO:0000259" key="5">
    <source>
        <dbReference type="Pfam" id="PF01281"/>
    </source>
</evidence>
<keyword evidence="3" id="KW-0687">Ribonucleoprotein</keyword>
<feature type="region of interest" description="Disordered" evidence="4">
    <location>
        <begin position="543"/>
        <end position="575"/>
    </location>
</feature>
<evidence type="ECO:0000313" key="7">
    <source>
        <dbReference type="Proteomes" id="UP001302676"/>
    </source>
</evidence>
<reference evidence="6" key="1">
    <citation type="journal article" date="2023" name="Mol. Phylogenet. Evol.">
        <title>Genome-scale phylogeny and comparative genomics of the fungal order Sordariales.</title>
        <authorList>
            <person name="Hensen N."/>
            <person name="Bonometti L."/>
            <person name="Westerberg I."/>
            <person name="Brannstrom I.O."/>
            <person name="Guillou S."/>
            <person name="Cros-Aarteil S."/>
            <person name="Calhoun S."/>
            <person name="Haridas S."/>
            <person name="Kuo A."/>
            <person name="Mondo S."/>
            <person name="Pangilinan J."/>
            <person name="Riley R."/>
            <person name="LaButti K."/>
            <person name="Andreopoulos B."/>
            <person name="Lipzen A."/>
            <person name="Chen C."/>
            <person name="Yan M."/>
            <person name="Daum C."/>
            <person name="Ng V."/>
            <person name="Clum A."/>
            <person name="Steindorff A."/>
            <person name="Ohm R.A."/>
            <person name="Martin F."/>
            <person name="Silar P."/>
            <person name="Natvig D.O."/>
            <person name="Lalanne C."/>
            <person name="Gautier V."/>
            <person name="Ament-Velasquez S.L."/>
            <person name="Kruys A."/>
            <person name="Hutchinson M.I."/>
            <person name="Powell A.J."/>
            <person name="Barry K."/>
            <person name="Miller A.N."/>
            <person name="Grigoriev I.V."/>
            <person name="Debuchy R."/>
            <person name="Gladieux P."/>
            <person name="Hiltunen Thoren M."/>
            <person name="Johannesson H."/>
        </authorList>
    </citation>
    <scope>NUCLEOTIDE SEQUENCE</scope>
    <source>
        <strain evidence="6">CBS 141.50</strain>
    </source>
</reference>
<dbReference type="InterPro" id="IPR036935">
    <property type="entry name" value="Ribosomal_bL9_N_sf"/>
</dbReference>
<dbReference type="InterPro" id="IPR009027">
    <property type="entry name" value="Ribosomal_bL9/RNase_H1_N"/>
</dbReference>
<dbReference type="AlphaFoldDB" id="A0AAN6ZPK7"/>
<sequence>MNAGADIVRPLGPTVRDALQIALAKVVLAIPSLGVGIVGRETSGPHFVQQATINLEHHFEFCERAETDSNARDTVLLRFLEERHDQSWLDIAHRPPWKLTAIVWNEALEDGDGNMVIDAILAIHHSLADGRSTALFHTHLLEELNCAPKQVTHLTDGILNLKASGVRMNCPPQEDVVNFTKSWMYLAQTLWHELGPAWLKVNPPAAPWTGKPVTSEPRQTGLRLIRVPAAAVPRILAACRANHTTLTPLLHALILASLSRHISPKEVVEFRSTTPIDLRPFAHDGEHGSGNRDTKFGVFVTAQDHSFDNATIAALREQPLTKRIWQVAAGLRRDIKQRVAELPRDDIMSMLGWVSDWREFWLSKVGTPRRITWEVSNIGAMLGGTKPDGSGARSWMIQRSLMSQGCTVAGAAANVVSRVQIRTKTNHPRPKDQGVVVRLLEDIPKFGRKDAIFRTERGRMRNEWFPKNMAEYMTALRFRELGLTRDNIGEREATFGTMLGAGEEDSSRSEAPIATVVTTTPVKARALLTTLIPNSLPFYRKPIAAPAPPPPPPARSISPLVATDEPNYPTSTVPDEPQAIFGSVSITDIINRIKGLLVEDVEGSLIALDPTSVRFLGLEEDTDRIKFLGRWEVEIHVGSTVEPVRKTVEILPLVEGPEDGEARSGAP</sequence>
<evidence type="ECO:0000256" key="1">
    <source>
        <dbReference type="ARBA" id="ARBA00010605"/>
    </source>
</evidence>
<dbReference type="SUPFAM" id="SSF52777">
    <property type="entry name" value="CoA-dependent acyltransferases"/>
    <property type="match status" value="2"/>
</dbReference>
<dbReference type="Gene3D" id="3.40.5.10">
    <property type="entry name" value="Ribosomal protein L9, N-terminal domain"/>
    <property type="match status" value="1"/>
</dbReference>
<comment type="caution">
    <text evidence="6">The sequence shown here is derived from an EMBL/GenBank/DDBJ whole genome shotgun (WGS) entry which is preliminary data.</text>
</comment>
<dbReference type="GeneID" id="87820126"/>
<reference evidence="6" key="2">
    <citation type="submission" date="2023-05" db="EMBL/GenBank/DDBJ databases">
        <authorList>
            <consortium name="Lawrence Berkeley National Laboratory"/>
            <person name="Steindorff A."/>
            <person name="Hensen N."/>
            <person name="Bonometti L."/>
            <person name="Westerberg I."/>
            <person name="Brannstrom I.O."/>
            <person name="Guillou S."/>
            <person name="Cros-Aarteil S."/>
            <person name="Calhoun S."/>
            <person name="Haridas S."/>
            <person name="Kuo A."/>
            <person name="Mondo S."/>
            <person name="Pangilinan J."/>
            <person name="Riley R."/>
            <person name="Labutti K."/>
            <person name="Andreopoulos B."/>
            <person name="Lipzen A."/>
            <person name="Chen C."/>
            <person name="Yanf M."/>
            <person name="Daum C."/>
            <person name="Ng V."/>
            <person name="Clum A."/>
            <person name="Ohm R."/>
            <person name="Martin F."/>
            <person name="Silar P."/>
            <person name="Natvig D."/>
            <person name="Lalanne C."/>
            <person name="Gautier V."/>
            <person name="Ament-Velasquez S.L."/>
            <person name="Kruys A."/>
            <person name="Hutchinson M.I."/>
            <person name="Powell A.J."/>
            <person name="Barry K."/>
            <person name="Miller A.N."/>
            <person name="Grigoriev I.V."/>
            <person name="Debuchy R."/>
            <person name="Gladieux P."/>
            <person name="Thoren M.H."/>
            <person name="Johannesson H."/>
        </authorList>
    </citation>
    <scope>NUCLEOTIDE SEQUENCE</scope>
    <source>
        <strain evidence="6">CBS 141.50</strain>
    </source>
</reference>
<proteinExistence type="inferred from homology"/>
<evidence type="ECO:0000313" key="6">
    <source>
        <dbReference type="EMBL" id="KAK4144621.1"/>
    </source>
</evidence>
<dbReference type="Proteomes" id="UP001302676">
    <property type="component" value="Unassembled WGS sequence"/>
</dbReference>
<name>A0AAN6ZPK7_9PEZI</name>
<dbReference type="PANTHER" id="PTHR28037:SF1">
    <property type="entry name" value="ALCOHOL O-ACETYLTRANSFERASE 1-RELATED"/>
    <property type="match status" value="1"/>
</dbReference>
<dbReference type="SUPFAM" id="SSF55658">
    <property type="entry name" value="L9 N-domain-like"/>
    <property type="match status" value="1"/>
</dbReference>
<dbReference type="PANTHER" id="PTHR28037">
    <property type="entry name" value="ALCOHOL O-ACETYLTRANSFERASE 1-RELATED"/>
    <property type="match status" value="1"/>
</dbReference>
<evidence type="ECO:0000256" key="2">
    <source>
        <dbReference type="ARBA" id="ARBA00022980"/>
    </source>
</evidence>
<dbReference type="Pfam" id="PF01281">
    <property type="entry name" value="Ribosomal_L9_N"/>
    <property type="match status" value="1"/>
</dbReference>
<dbReference type="InterPro" id="IPR010828">
    <property type="entry name" value="Atf2/Sli1-like"/>
</dbReference>
<dbReference type="GO" id="GO:1990904">
    <property type="term" value="C:ribonucleoprotein complex"/>
    <property type="evidence" value="ECO:0007669"/>
    <property type="project" value="UniProtKB-KW"/>
</dbReference>
<organism evidence="6 7">
    <name type="scientific">Dichotomopilus funicola</name>
    <dbReference type="NCBI Taxonomy" id="1934379"/>
    <lineage>
        <taxon>Eukaryota</taxon>
        <taxon>Fungi</taxon>
        <taxon>Dikarya</taxon>
        <taxon>Ascomycota</taxon>
        <taxon>Pezizomycotina</taxon>
        <taxon>Sordariomycetes</taxon>
        <taxon>Sordariomycetidae</taxon>
        <taxon>Sordariales</taxon>
        <taxon>Chaetomiaceae</taxon>
        <taxon>Dichotomopilus</taxon>
    </lineage>
</organism>
<dbReference type="InterPro" id="IPR052058">
    <property type="entry name" value="Alcohol_O-acetyltransferase"/>
</dbReference>
<gene>
    <name evidence="6" type="ORF">C8A04DRAFT_36394</name>
</gene>
<dbReference type="GO" id="GO:0008080">
    <property type="term" value="F:N-acetyltransferase activity"/>
    <property type="evidence" value="ECO:0007669"/>
    <property type="project" value="TreeGrafter"/>
</dbReference>
<dbReference type="GO" id="GO:0005840">
    <property type="term" value="C:ribosome"/>
    <property type="evidence" value="ECO:0007669"/>
    <property type="project" value="UniProtKB-KW"/>
</dbReference>
<keyword evidence="7" id="KW-1185">Reference proteome</keyword>
<dbReference type="EMBL" id="MU853575">
    <property type="protein sequence ID" value="KAK4144621.1"/>
    <property type="molecule type" value="Genomic_DNA"/>
</dbReference>